<dbReference type="Pfam" id="PF00079">
    <property type="entry name" value="Serpin"/>
    <property type="match status" value="2"/>
</dbReference>
<accession>A0ABQ8SBL2</accession>
<keyword evidence="2" id="KW-0646">Protease inhibitor</keyword>
<dbReference type="CDD" id="cd00172">
    <property type="entry name" value="serpin"/>
    <property type="match status" value="1"/>
</dbReference>
<dbReference type="Gene3D" id="3.30.497.10">
    <property type="entry name" value="Antithrombin, subunit I, domain 2"/>
    <property type="match status" value="2"/>
</dbReference>
<dbReference type="Gene3D" id="3.30.420.10">
    <property type="entry name" value="Ribonuclease H-like superfamily/Ribonuclease H"/>
    <property type="match status" value="1"/>
</dbReference>
<dbReference type="SMART" id="SM00093">
    <property type="entry name" value="SERPIN"/>
    <property type="match status" value="1"/>
</dbReference>
<feature type="region of interest" description="Disordered" evidence="5">
    <location>
        <begin position="448"/>
        <end position="489"/>
    </location>
</feature>
<keyword evidence="3" id="KW-0722">Serine protease inhibitor</keyword>
<comment type="caution">
    <text evidence="7">The sequence shown here is derived from an EMBL/GenBank/DDBJ whole genome shotgun (WGS) entry which is preliminary data.</text>
</comment>
<dbReference type="Proteomes" id="UP001148838">
    <property type="component" value="Unassembled WGS sequence"/>
</dbReference>
<name>A0ABQ8SBL2_PERAM</name>
<evidence type="ECO:0000256" key="3">
    <source>
        <dbReference type="ARBA" id="ARBA00022900"/>
    </source>
</evidence>
<evidence type="ECO:0000313" key="7">
    <source>
        <dbReference type="EMBL" id="KAJ4431225.1"/>
    </source>
</evidence>
<evidence type="ECO:0000313" key="8">
    <source>
        <dbReference type="Proteomes" id="UP001148838"/>
    </source>
</evidence>
<dbReference type="InterPro" id="IPR023796">
    <property type="entry name" value="Serpin_dom"/>
</dbReference>
<dbReference type="InterPro" id="IPR042178">
    <property type="entry name" value="Serpin_sf_1"/>
</dbReference>
<comment type="similarity">
    <text evidence="1 4">Belongs to the serpin family.</text>
</comment>
<evidence type="ECO:0000256" key="1">
    <source>
        <dbReference type="ARBA" id="ARBA00009500"/>
    </source>
</evidence>
<gene>
    <name evidence="7" type="ORF">ANN_19822</name>
</gene>
<evidence type="ECO:0000256" key="5">
    <source>
        <dbReference type="SAM" id="MobiDB-lite"/>
    </source>
</evidence>
<feature type="compositionally biased region" description="Basic and acidic residues" evidence="5">
    <location>
        <begin position="466"/>
        <end position="481"/>
    </location>
</feature>
<keyword evidence="8" id="KW-1185">Reference proteome</keyword>
<dbReference type="PANTHER" id="PTHR11461:SF211">
    <property type="entry name" value="GH10112P-RELATED"/>
    <property type="match status" value="1"/>
</dbReference>
<dbReference type="InterPro" id="IPR036186">
    <property type="entry name" value="Serpin_sf"/>
</dbReference>
<evidence type="ECO:0000256" key="4">
    <source>
        <dbReference type="RuleBase" id="RU000411"/>
    </source>
</evidence>
<reference evidence="7 8" key="1">
    <citation type="journal article" date="2022" name="Allergy">
        <title>Genome assembly and annotation of Periplaneta americana reveal a comprehensive cockroach allergen profile.</title>
        <authorList>
            <person name="Wang L."/>
            <person name="Xiong Q."/>
            <person name="Saelim N."/>
            <person name="Wang L."/>
            <person name="Nong W."/>
            <person name="Wan A.T."/>
            <person name="Shi M."/>
            <person name="Liu X."/>
            <person name="Cao Q."/>
            <person name="Hui J.H.L."/>
            <person name="Sookrung N."/>
            <person name="Leung T.F."/>
            <person name="Tungtrongchitr A."/>
            <person name="Tsui S.K.W."/>
        </authorList>
    </citation>
    <scope>NUCLEOTIDE SEQUENCE [LARGE SCALE GENOMIC DNA]</scope>
    <source>
        <strain evidence="7">PWHHKU_190912</strain>
    </source>
</reference>
<dbReference type="SUPFAM" id="SSF56574">
    <property type="entry name" value="Serpins"/>
    <property type="match status" value="1"/>
</dbReference>
<feature type="domain" description="Serpin" evidence="6">
    <location>
        <begin position="74"/>
        <end position="525"/>
    </location>
</feature>
<proteinExistence type="inferred from homology"/>
<evidence type="ECO:0000259" key="6">
    <source>
        <dbReference type="SMART" id="SM00093"/>
    </source>
</evidence>
<dbReference type="InterPro" id="IPR000215">
    <property type="entry name" value="Serpin_fam"/>
</dbReference>
<dbReference type="InterPro" id="IPR036397">
    <property type="entry name" value="RNaseH_sf"/>
</dbReference>
<protein>
    <recommendedName>
        <fullName evidence="6">Serpin domain-containing protein</fullName>
    </recommendedName>
</protein>
<dbReference type="PANTHER" id="PTHR11461">
    <property type="entry name" value="SERINE PROTEASE INHIBITOR, SERPIN"/>
    <property type="match status" value="1"/>
</dbReference>
<sequence length="526" mass="58195">MAAAGENQHIPGILERVRGRILRKYNVRDERHSKLFEQFCSARSEEFICFGSEFASILAHIWTSNKRECNRFHQPILPSDFEEGKGANLLISPVNLYNALVIIQQGSRGNTQAEIDKVLNSDPDGAKEGYANLTAVLKGEHLNAVVEWGNCVFLKEGITVNNNFSYTVLYNLSGDVEHVNFEQTQAAVDFINGWVTWLDHNTNRTLVNAGDIPVDTQLLSGNGLFFSSPWQNGFNSEETTPDGSFDTLDGTTIQRPIMHLEADLIAGEDIDIAAKFVLLPFLRWIGRRGSAAEFPPRSPDLTPPDFYLWGALKDKVYATKPQTLEELRVQIEHVFNDIPLEKLQLSEEFSLLVVVPEEKDGLSAVLDSLQADQLLAMIRGTEYRHVSLSLPRVNLLNTLSFKSELQELGVNEVFNSAGDLTGVASIPVVLQDIRQAVALELNENGAVFSNNNSKQETKKNSGSGAKYKDLEVNAGKQETKKNGGSGAKYEDLEVNADHPYLLFVVNKDNAVPIFSAWDGGVVSSKA</sequence>
<dbReference type="EMBL" id="JAJSOF020000031">
    <property type="protein sequence ID" value="KAJ4431225.1"/>
    <property type="molecule type" value="Genomic_DNA"/>
</dbReference>
<evidence type="ECO:0000256" key="2">
    <source>
        <dbReference type="ARBA" id="ARBA00022690"/>
    </source>
</evidence>
<organism evidence="7 8">
    <name type="scientific">Periplaneta americana</name>
    <name type="common">American cockroach</name>
    <name type="synonym">Blatta americana</name>
    <dbReference type="NCBI Taxonomy" id="6978"/>
    <lineage>
        <taxon>Eukaryota</taxon>
        <taxon>Metazoa</taxon>
        <taxon>Ecdysozoa</taxon>
        <taxon>Arthropoda</taxon>
        <taxon>Hexapoda</taxon>
        <taxon>Insecta</taxon>
        <taxon>Pterygota</taxon>
        <taxon>Neoptera</taxon>
        <taxon>Polyneoptera</taxon>
        <taxon>Dictyoptera</taxon>
        <taxon>Blattodea</taxon>
        <taxon>Blattoidea</taxon>
        <taxon>Blattidae</taxon>
        <taxon>Blattinae</taxon>
        <taxon>Periplaneta</taxon>
    </lineage>
</organism>